<comment type="caution">
    <text evidence="2">The sequence shown here is derived from an EMBL/GenBank/DDBJ whole genome shotgun (WGS) entry which is preliminary data.</text>
</comment>
<reference evidence="2 3" key="1">
    <citation type="journal article" date="2021" name="Int. J. Syst. Evol. Microbiol.">
        <title>Capnocytophaga periodontitidis sp. nov., isolated from subgingival plaque of periodontitis patient.</title>
        <authorList>
            <person name="Zhang Y."/>
            <person name="Qiao D."/>
            <person name="Shi W."/>
            <person name="Wu D."/>
            <person name="Cai M."/>
        </authorList>
    </citation>
    <scope>NUCLEOTIDE SEQUENCE [LARGE SCALE GENOMIC DNA]</scope>
    <source>
        <strain evidence="2 3">051621</strain>
    </source>
</reference>
<keyword evidence="3" id="KW-1185">Reference proteome</keyword>
<sequence length="58" mass="6740">MNLNIFITLHLLEKRQKTFWSTLRTIFLFPLAIVGDTCLVIAYLVALIVSNILEKYNN</sequence>
<evidence type="ECO:0000313" key="2">
    <source>
        <dbReference type="EMBL" id="MBI1645472.1"/>
    </source>
</evidence>
<keyword evidence="1" id="KW-1133">Transmembrane helix</keyword>
<gene>
    <name evidence="2" type="ORF">I7X30_00115</name>
</gene>
<keyword evidence="1" id="KW-0812">Transmembrane</keyword>
<dbReference type="RefSeq" id="WP_198465527.1">
    <property type="nucleotide sequence ID" value="NZ_JAEFDC010000001.1"/>
</dbReference>
<feature type="transmembrane region" description="Helical" evidence="1">
    <location>
        <begin position="26"/>
        <end position="53"/>
    </location>
</feature>
<dbReference type="EMBL" id="JAEFDC010000001">
    <property type="protein sequence ID" value="MBI1645472.1"/>
    <property type="molecule type" value="Genomic_DNA"/>
</dbReference>
<dbReference type="Proteomes" id="UP000641139">
    <property type="component" value="Unassembled WGS sequence"/>
</dbReference>
<keyword evidence="1" id="KW-0472">Membrane</keyword>
<organism evidence="2 3">
    <name type="scientific">Capnocytophaga periodontitidis</name>
    <dbReference type="NCBI Taxonomy" id="2795027"/>
    <lineage>
        <taxon>Bacteria</taxon>
        <taxon>Pseudomonadati</taxon>
        <taxon>Bacteroidota</taxon>
        <taxon>Flavobacteriia</taxon>
        <taxon>Flavobacteriales</taxon>
        <taxon>Flavobacteriaceae</taxon>
        <taxon>Capnocytophaga</taxon>
    </lineage>
</organism>
<proteinExistence type="predicted"/>
<evidence type="ECO:0000313" key="3">
    <source>
        <dbReference type="Proteomes" id="UP000641139"/>
    </source>
</evidence>
<name>A0ABS0SI35_9FLAO</name>
<evidence type="ECO:0000256" key="1">
    <source>
        <dbReference type="SAM" id="Phobius"/>
    </source>
</evidence>
<accession>A0ABS0SI35</accession>
<protein>
    <submittedName>
        <fullName evidence="2">Uncharacterized protein</fullName>
    </submittedName>
</protein>